<dbReference type="PIRSF" id="PIRSF000463">
    <property type="entry name" value="GlgB"/>
    <property type="match status" value="1"/>
</dbReference>
<dbReference type="NCBIfam" id="NF008967">
    <property type="entry name" value="PRK12313.1"/>
    <property type="match status" value="1"/>
</dbReference>
<feature type="domain" description="Glycosyl hydrolase family 13 catalytic" evidence="13">
    <location>
        <begin position="113"/>
        <end position="459"/>
    </location>
</feature>
<dbReference type="InterPro" id="IPR044143">
    <property type="entry name" value="GlgB_N_E_set_prok"/>
</dbReference>
<dbReference type="Gene3D" id="2.60.40.10">
    <property type="entry name" value="Immunoglobulins"/>
    <property type="match status" value="1"/>
</dbReference>
<dbReference type="SMART" id="SM00642">
    <property type="entry name" value="Aamy"/>
    <property type="match status" value="1"/>
</dbReference>
<keyword evidence="15" id="KW-1185">Reference proteome</keyword>
<dbReference type="EMBL" id="MUZR01000047">
    <property type="protein sequence ID" value="OOC09516.1"/>
    <property type="molecule type" value="Genomic_DNA"/>
</dbReference>
<dbReference type="InterPro" id="IPR006048">
    <property type="entry name" value="A-amylase/branching_C"/>
</dbReference>
<organism evidence="14 15">
    <name type="scientific">Thioalkalivibrio halophilus</name>
    <dbReference type="NCBI Taxonomy" id="252474"/>
    <lineage>
        <taxon>Bacteria</taxon>
        <taxon>Pseudomonadati</taxon>
        <taxon>Pseudomonadota</taxon>
        <taxon>Gammaproteobacteria</taxon>
        <taxon>Chromatiales</taxon>
        <taxon>Ectothiorhodospiraceae</taxon>
        <taxon>Thioalkalivibrio</taxon>
    </lineage>
</organism>
<dbReference type="Gene3D" id="2.60.40.1180">
    <property type="entry name" value="Golgi alpha-mannosidase II"/>
    <property type="match status" value="1"/>
</dbReference>
<dbReference type="RefSeq" id="WP_077244641.1">
    <property type="nucleotide sequence ID" value="NZ_MUZR01000047.1"/>
</dbReference>
<evidence type="ECO:0000256" key="6">
    <source>
        <dbReference type="ARBA" id="ARBA00022600"/>
    </source>
</evidence>
<reference evidence="14 15" key="1">
    <citation type="submission" date="2017-02" db="EMBL/GenBank/DDBJ databases">
        <title>Genomic diversity within the haloalkaliphilic genus Thioalkalivibrio.</title>
        <authorList>
            <person name="Ahn A.-C."/>
            <person name="Meier-Kolthoff J."/>
            <person name="Overmars L."/>
            <person name="Richter M."/>
            <person name="Woyke T."/>
            <person name="Sorokin D.Y."/>
            <person name="Muyzer G."/>
        </authorList>
    </citation>
    <scope>NUCLEOTIDE SEQUENCE [LARGE SCALE GENOMIC DNA]</scope>
    <source>
        <strain evidence="14 15">HL17</strain>
    </source>
</reference>
<dbReference type="FunFam" id="2.60.40.1180:FF:000002">
    <property type="entry name" value="1,4-alpha-glucan branching enzyme GlgB"/>
    <property type="match status" value="1"/>
</dbReference>
<dbReference type="NCBIfam" id="TIGR01515">
    <property type="entry name" value="branching_enzym"/>
    <property type="match status" value="1"/>
</dbReference>
<dbReference type="EC" id="2.4.1.18" evidence="5 11"/>
<dbReference type="Proteomes" id="UP000189177">
    <property type="component" value="Unassembled WGS sequence"/>
</dbReference>
<gene>
    <name evidence="14" type="ORF">B1A74_10715</name>
</gene>
<dbReference type="FunFam" id="3.20.20.80:FF:000003">
    <property type="entry name" value="1,4-alpha-glucan branching enzyme GlgB"/>
    <property type="match status" value="1"/>
</dbReference>
<dbReference type="Pfam" id="PF02922">
    <property type="entry name" value="CBM_48"/>
    <property type="match status" value="1"/>
</dbReference>
<comment type="caution">
    <text evidence="14">The sequence shown here is derived from an EMBL/GenBank/DDBJ whole genome shotgun (WGS) entry which is preliminary data.</text>
</comment>
<evidence type="ECO:0000313" key="14">
    <source>
        <dbReference type="EMBL" id="OOC09516.1"/>
    </source>
</evidence>
<dbReference type="GO" id="GO:0005978">
    <property type="term" value="P:glycogen biosynthetic process"/>
    <property type="evidence" value="ECO:0007669"/>
    <property type="project" value="UniProtKB-UniRule"/>
</dbReference>
<comment type="catalytic activity">
    <reaction evidence="1">
        <text>Transfers a segment of a (1-&gt;4)-alpha-D-glucan chain to a primary hydroxy group in a similar glucan chain.</text>
        <dbReference type="EC" id="2.4.1.18"/>
    </reaction>
</comment>
<evidence type="ECO:0000256" key="4">
    <source>
        <dbReference type="ARBA" id="ARBA00009000"/>
    </source>
</evidence>
<dbReference type="CDD" id="cd02855">
    <property type="entry name" value="E_set_GBE_prok_N"/>
    <property type="match status" value="1"/>
</dbReference>
<evidence type="ECO:0000256" key="12">
    <source>
        <dbReference type="PIRSR" id="PIRSR000463-1"/>
    </source>
</evidence>
<dbReference type="InterPro" id="IPR006047">
    <property type="entry name" value="GH13_cat_dom"/>
</dbReference>
<dbReference type="InterPro" id="IPR017853">
    <property type="entry name" value="GH"/>
</dbReference>
<dbReference type="PANTHER" id="PTHR43651:SF3">
    <property type="entry name" value="1,4-ALPHA-GLUCAN-BRANCHING ENZYME"/>
    <property type="match status" value="1"/>
</dbReference>
<evidence type="ECO:0000256" key="1">
    <source>
        <dbReference type="ARBA" id="ARBA00000826"/>
    </source>
</evidence>
<dbReference type="GO" id="GO:0005829">
    <property type="term" value="C:cytosol"/>
    <property type="evidence" value="ECO:0007669"/>
    <property type="project" value="TreeGrafter"/>
</dbReference>
<dbReference type="InterPro" id="IPR004193">
    <property type="entry name" value="Glyco_hydro_13_N"/>
</dbReference>
<feature type="active site" description="Proton donor" evidence="12">
    <location>
        <position position="323"/>
    </location>
</feature>
<keyword evidence="8" id="KW-0808">Transferase</keyword>
<evidence type="ECO:0000256" key="11">
    <source>
        <dbReference type="NCBIfam" id="TIGR01515"/>
    </source>
</evidence>
<dbReference type="GO" id="GO:0003844">
    <property type="term" value="F:1,4-alpha-glucan branching enzyme activity"/>
    <property type="evidence" value="ECO:0007669"/>
    <property type="project" value="UniProtKB-UniRule"/>
</dbReference>
<proteinExistence type="inferred from homology"/>
<evidence type="ECO:0000256" key="3">
    <source>
        <dbReference type="ARBA" id="ARBA00004964"/>
    </source>
</evidence>
<dbReference type="UniPathway" id="UPA00164"/>
<dbReference type="InterPro" id="IPR037439">
    <property type="entry name" value="Branching_enzy"/>
</dbReference>
<evidence type="ECO:0000256" key="10">
    <source>
        <dbReference type="ARBA" id="ARBA00023277"/>
    </source>
</evidence>
<dbReference type="InterPro" id="IPR013783">
    <property type="entry name" value="Ig-like_fold"/>
</dbReference>
<accession>A0A1V2ZWS4</accession>
<evidence type="ECO:0000256" key="8">
    <source>
        <dbReference type="ARBA" id="ARBA00022679"/>
    </source>
</evidence>
<dbReference type="Pfam" id="PF02806">
    <property type="entry name" value="Alpha-amylase_C"/>
    <property type="match status" value="1"/>
</dbReference>
<evidence type="ECO:0000313" key="15">
    <source>
        <dbReference type="Proteomes" id="UP000189177"/>
    </source>
</evidence>
<dbReference type="GO" id="GO:0043169">
    <property type="term" value="F:cation binding"/>
    <property type="evidence" value="ECO:0007669"/>
    <property type="project" value="InterPro"/>
</dbReference>
<dbReference type="SUPFAM" id="SSF51445">
    <property type="entry name" value="(Trans)glycosidases"/>
    <property type="match status" value="1"/>
</dbReference>
<keyword evidence="6" id="KW-0321">Glycogen metabolism</keyword>
<dbReference type="InterPro" id="IPR006407">
    <property type="entry name" value="GlgB"/>
</dbReference>
<dbReference type="OrthoDB" id="9800174at2"/>
<comment type="pathway">
    <text evidence="3">Glycan biosynthesis; glycogen biosynthesis.</text>
</comment>
<protein>
    <recommendedName>
        <fullName evidence="5 11">1,4-alpha-glucan branching enzyme</fullName>
        <ecNumber evidence="5 11">2.4.1.18</ecNumber>
    </recommendedName>
</protein>
<evidence type="ECO:0000256" key="5">
    <source>
        <dbReference type="ARBA" id="ARBA00012541"/>
    </source>
</evidence>
<feature type="active site" description="Nucleophile" evidence="12">
    <location>
        <position position="270"/>
    </location>
</feature>
<keyword evidence="7" id="KW-0328">Glycosyltransferase</keyword>
<dbReference type="Gene3D" id="3.20.20.80">
    <property type="entry name" value="Glycosidases"/>
    <property type="match status" value="1"/>
</dbReference>
<dbReference type="Pfam" id="PF00128">
    <property type="entry name" value="Alpha-amylase"/>
    <property type="match status" value="2"/>
</dbReference>
<evidence type="ECO:0000256" key="7">
    <source>
        <dbReference type="ARBA" id="ARBA00022676"/>
    </source>
</evidence>
<dbReference type="PANTHER" id="PTHR43651">
    <property type="entry name" value="1,4-ALPHA-GLUCAN-BRANCHING ENZYME"/>
    <property type="match status" value="1"/>
</dbReference>
<dbReference type="GO" id="GO:0004553">
    <property type="term" value="F:hydrolase activity, hydrolyzing O-glycosyl compounds"/>
    <property type="evidence" value="ECO:0007669"/>
    <property type="project" value="InterPro"/>
</dbReference>
<dbReference type="AlphaFoldDB" id="A0A1V2ZWS4"/>
<dbReference type="HAMAP" id="MF_00685">
    <property type="entry name" value="GlgB"/>
    <property type="match status" value="1"/>
</dbReference>
<evidence type="ECO:0000256" key="2">
    <source>
        <dbReference type="ARBA" id="ARBA00002953"/>
    </source>
</evidence>
<dbReference type="SUPFAM" id="SSF51011">
    <property type="entry name" value="Glycosyl hydrolase domain"/>
    <property type="match status" value="1"/>
</dbReference>
<comment type="function">
    <text evidence="2">Catalyzes the formation of the alpha-1,6-glucosidic linkages in glycogen by scission of a 1,4-alpha-linked oligosaccharide from growing alpha-1,4-glucan chains and the subsequent attachment of the oligosaccharide to the alpha-1,6 position.</text>
</comment>
<name>A0A1V2ZWS4_9GAMM</name>
<feature type="non-terminal residue" evidence="14">
    <location>
        <position position="1"/>
    </location>
</feature>
<evidence type="ECO:0000259" key="13">
    <source>
        <dbReference type="SMART" id="SM00642"/>
    </source>
</evidence>
<dbReference type="NCBIfam" id="NF003811">
    <property type="entry name" value="PRK05402.1"/>
    <property type="match status" value="1"/>
</dbReference>
<keyword evidence="9" id="KW-0320">Glycogen biosynthesis</keyword>
<comment type="similarity">
    <text evidence="4">Belongs to the glycosyl hydrolase 13 family. GlgB subfamily.</text>
</comment>
<dbReference type="CDD" id="cd11322">
    <property type="entry name" value="AmyAc_Glg_BE"/>
    <property type="match status" value="1"/>
</dbReference>
<dbReference type="InterPro" id="IPR013780">
    <property type="entry name" value="Glyco_hydro_b"/>
</dbReference>
<dbReference type="STRING" id="252474.B1A74_10715"/>
<keyword evidence="10" id="KW-0119">Carbohydrate metabolism</keyword>
<sequence length="590" mass="67645">FAVWAPAAERVSVVGDFNHWDGRCHPMTVHGSSGIWELFIPGLGPETLYKYEIRNRDTGELRLKSDPYAAAYQVRPETASRVIPESGYAWNDREWMENRDPEAWKHRPMSIYEVHLGSWQRSPDGDWPNYAELAERLVPYARDMGFTHLELLPVTEHPFDGSWGYQSTGFFAPTSRFGDPDDFRRFVDTAHQAGLGVILDWVPGHFPRDDFALARFDGTALYEHEDPRLGEHREWGTLIFNYGRPEVRNFLLSSALCWIEDFHLDGLRVDAVASMLYLDYNREDHEWIPNIHGGNENLEAIEFLRDVNETVQTGHPGVVMIAEESTAWPGVSRPPSMGGLGFTMKWNMGWMHDTLTYFGMDPIHRRYHHSQLTFAQIYAYSENFLLPFSHDEVVHGKRSLRGRMPGNEWEQHANMRLLYAWQWLYPGKKLLFMGQEFGQGTEWSEAGELDWYVLQYPLHQGLQQLVKDLNGVYREQPALHGREFEPDGFAWLNADDADNSVLSFVRRDVEGHERIVILNLTPVERSAYPIPSPRSGTWRVLLNTDSEFYGGASRGPLQCEATTEAYHGQPATLHVDLPPLTALLLEPTGG</sequence>
<evidence type="ECO:0000256" key="9">
    <source>
        <dbReference type="ARBA" id="ARBA00023056"/>
    </source>
</evidence>